<organism evidence="2 3">
    <name type="scientific">Agrobacterium rubi</name>
    <dbReference type="NCBI Taxonomy" id="28099"/>
    <lineage>
        <taxon>Bacteria</taxon>
        <taxon>Pseudomonadati</taxon>
        <taxon>Pseudomonadota</taxon>
        <taxon>Alphaproteobacteria</taxon>
        <taxon>Hyphomicrobiales</taxon>
        <taxon>Rhizobiaceae</taxon>
        <taxon>Rhizobium/Agrobacterium group</taxon>
        <taxon>Agrobacterium</taxon>
    </lineage>
</organism>
<evidence type="ECO:0000313" key="4">
    <source>
        <dbReference type="Proteomes" id="UP000822331"/>
    </source>
</evidence>
<evidence type="ECO:0000313" key="3">
    <source>
        <dbReference type="Proteomes" id="UP000663912"/>
    </source>
</evidence>
<dbReference type="Gene3D" id="2.70.98.10">
    <property type="match status" value="1"/>
</dbReference>
<dbReference type="InterPro" id="IPR011013">
    <property type="entry name" value="Gal_mutarotase_sf_dom"/>
</dbReference>
<dbReference type="Pfam" id="PF01263">
    <property type="entry name" value="Aldose_epim"/>
    <property type="match status" value="1"/>
</dbReference>
<dbReference type="GO" id="GO:0016853">
    <property type="term" value="F:isomerase activity"/>
    <property type="evidence" value="ECO:0007669"/>
    <property type="project" value="InterPro"/>
</dbReference>
<dbReference type="KEGG" id="arui:G6M88_18675"/>
<dbReference type="InterPro" id="IPR014718">
    <property type="entry name" value="GH-type_carb-bd"/>
</dbReference>
<dbReference type="RefSeq" id="WP_065700462.1">
    <property type="nucleotide sequence ID" value="NZ_CP049207.1"/>
</dbReference>
<evidence type="ECO:0000313" key="1">
    <source>
        <dbReference type="EMBL" id="NTF38637.1"/>
    </source>
</evidence>
<evidence type="ECO:0000313" key="2">
    <source>
        <dbReference type="EMBL" id="QTG02432.1"/>
    </source>
</evidence>
<dbReference type="AlphaFoldDB" id="A0AAE7R9U9"/>
<dbReference type="EMBL" id="CP049207">
    <property type="protein sequence ID" value="QTG02432.1"/>
    <property type="molecule type" value="Genomic_DNA"/>
</dbReference>
<protein>
    <submittedName>
        <fullName evidence="2">Aldose 1-epimerase</fullName>
    </submittedName>
</protein>
<dbReference type="Proteomes" id="UP000822331">
    <property type="component" value="Unassembled WGS sequence"/>
</dbReference>
<reference evidence="2" key="2">
    <citation type="submission" date="2020-02" db="EMBL/GenBank/DDBJ databases">
        <title>Unexpected conservation and global transmission of agrobacterial virulence plasmids.</title>
        <authorList>
            <person name="Weisberg A.J."/>
            <person name="Davis E.W. II"/>
            <person name="Tabima J.R."/>
            <person name="Belcher M.S."/>
            <person name="Miller M."/>
            <person name="Kuo C.-H."/>
            <person name="Loper J.E."/>
            <person name="Grunwald N.J."/>
            <person name="Putnam M.L."/>
            <person name="Chang J.H."/>
        </authorList>
    </citation>
    <scope>NUCLEOTIDE SEQUENCE</scope>
    <source>
        <strain evidence="2">W2/73</strain>
    </source>
</reference>
<dbReference type="GO" id="GO:0030246">
    <property type="term" value="F:carbohydrate binding"/>
    <property type="evidence" value="ECO:0007669"/>
    <property type="project" value="InterPro"/>
</dbReference>
<accession>A0AAE7R9U9</accession>
<dbReference type="EMBL" id="JAAMCP010000010">
    <property type="protein sequence ID" value="NTF38637.1"/>
    <property type="molecule type" value="Genomic_DNA"/>
</dbReference>
<keyword evidence="4" id="KW-1185">Reference proteome</keyword>
<name>A0AAE7R9U9_9HYPH</name>
<dbReference type="InterPro" id="IPR008183">
    <property type="entry name" value="Aldose_1/G6P_1-epimerase"/>
</dbReference>
<proteinExistence type="predicted"/>
<dbReference type="SUPFAM" id="SSF74650">
    <property type="entry name" value="Galactose mutarotase-like"/>
    <property type="match status" value="1"/>
</dbReference>
<reference evidence="1 4" key="1">
    <citation type="journal article" date="2020" name="Science">
        <title>Unexpected conservation and global transmission of agrobacterial virulence plasmids.</title>
        <authorList>
            <person name="Weisberg A.J."/>
            <person name="Davis E.W. 2nd"/>
            <person name="Tabima J."/>
            <person name="Belcher M.S."/>
            <person name="Miller M."/>
            <person name="Kuo C.H."/>
            <person name="Loper J.E."/>
            <person name="Grunwald N.J."/>
            <person name="Putnam M.L."/>
            <person name="Chang J.H."/>
        </authorList>
    </citation>
    <scope>NUCLEOTIDE SEQUENCE [LARGE SCALE GENOMIC DNA]</scope>
    <source>
        <strain evidence="1 4">A19/93</strain>
    </source>
</reference>
<dbReference type="Proteomes" id="UP000663912">
    <property type="component" value="Chromosome 2"/>
</dbReference>
<sequence length="292" mass="31728">MPSPNVISIASGPFSARICPEWGGRMMHLAHADVGDLLVPTTAEVFEPWDWPKAGAYPLFPYHNRLYRASFDHAGVEYHVMPHPALGPDAMHGPAHRRPWRIASHKANQATLSLEYAADAEWPFAFEAQQSFSLNGQELSVKLTITNRAAVPAPVGIGWHPYFAVGLEDDVWTDASLAYPLDAHDVPTGSPPCARAASTLPAAAGYTQHLANWSKAGIRLDGGFHLVLEADPVFHHLAAHRTENYVCLEPVSMAAGALHQPEQHRADWGLTILSPGDSLTGTICLHIHNSSD</sequence>
<dbReference type="GO" id="GO:0005975">
    <property type="term" value="P:carbohydrate metabolic process"/>
    <property type="evidence" value="ECO:0007669"/>
    <property type="project" value="InterPro"/>
</dbReference>
<gene>
    <name evidence="1" type="ORF">G6L72_18235</name>
    <name evidence="2" type="ORF">G6M88_18675</name>
</gene>